<accession>A0A6G1D3R2</accession>
<organism evidence="2 3">
    <name type="scientific">Oryza meyeriana var. granulata</name>
    <dbReference type="NCBI Taxonomy" id="110450"/>
    <lineage>
        <taxon>Eukaryota</taxon>
        <taxon>Viridiplantae</taxon>
        <taxon>Streptophyta</taxon>
        <taxon>Embryophyta</taxon>
        <taxon>Tracheophyta</taxon>
        <taxon>Spermatophyta</taxon>
        <taxon>Magnoliopsida</taxon>
        <taxon>Liliopsida</taxon>
        <taxon>Poales</taxon>
        <taxon>Poaceae</taxon>
        <taxon>BOP clade</taxon>
        <taxon>Oryzoideae</taxon>
        <taxon>Oryzeae</taxon>
        <taxon>Oryzinae</taxon>
        <taxon>Oryza</taxon>
        <taxon>Oryza meyeriana</taxon>
    </lineage>
</organism>
<dbReference type="Proteomes" id="UP000479710">
    <property type="component" value="Unassembled WGS sequence"/>
</dbReference>
<gene>
    <name evidence="2" type="ORF">E2562_014656</name>
</gene>
<comment type="caution">
    <text evidence="2">The sequence shown here is derived from an EMBL/GenBank/DDBJ whole genome shotgun (WGS) entry which is preliminary data.</text>
</comment>
<feature type="compositionally biased region" description="Polar residues" evidence="1">
    <location>
        <begin position="97"/>
        <end position="107"/>
    </location>
</feature>
<dbReference type="EMBL" id="SPHZ02000007">
    <property type="protein sequence ID" value="KAF0907050.1"/>
    <property type="molecule type" value="Genomic_DNA"/>
</dbReference>
<evidence type="ECO:0000256" key="1">
    <source>
        <dbReference type="SAM" id="MobiDB-lite"/>
    </source>
</evidence>
<sequence length="107" mass="11919">MANPMPADVQPKQASLGSPRRQRRRGQSSTNFHPSRESGSTPSAQIQRRRGSKRGSSTRPQRRGRLRRPRRSGQSTSTRVAREGVEELTAMQGGGRQNNIRLAQLES</sequence>
<feature type="region of interest" description="Disordered" evidence="1">
    <location>
        <begin position="1"/>
        <end position="107"/>
    </location>
</feature>
<proteinExistence type="predicted"/>
<feature type="compositionally biased region" description="Basic residues" evidence="1">
    <location>
        <begin position="60"/>
        <end position="71"/>
    </location>
</feature>
<evidence type="ECO:0000313" key="2">
    <source>
        <dbReference type="EMBL" id="KAF0907050.1"/>
    </source>
</evidence>
<name>A0A6G1D3R2_9ORYZ</name>
<reference evidence="2 3" key="1">
    <citation type="submission" date="2019-11" db="EMBL/GenBank/DDBJ databases">
        <title>Whole genome sequence of Oryza granulata.</title>
        <authorList>
            <person name="Li W."/>
        </authorList>
    </citation>
    <scope>NUCLEOTIDE SEQUENCE [LARGE SCALE GENOMIC DNA]</scope>
    <source>
        <strain evidence="3">cv. Menghai</strain>
        <tissue evidence="2">Leaf</tissue>
    </source>
</reference>
<protein>
    <submittedName>
        <fullName evidence="2">Uncharacterized protein</fullName>
    </submittedName>
</protein>
<keyword evidence="3" id="KW-1185">Reference proteome</keyword>
<feature type="compositionally biased region" description="Polar residues" evidence="1">
    <location>
        <begin position="30"/>
        <end position="46"/>
    </location>
</feature>
<dbReference type="AlphaFoldDB" id="A0A6G1D3R2"/>
<evidence type="ECO:0000313" key="3">
    <source>
        <dbReference type="Proteomes" id="UP000479710"/>
    </source>
</evidence>